<dbReference type="EMBL" id="BAABUJ010000022">
    <property type="protein sequence ID" value="GAA5802265.1"/>
    <property type="molecule type" value="Genomic_DNA"/>
</dbReference>
<evidence type="ECO:0000313" key="2">
    <source>
        <dbReference type="Proteomes" id="UP001476247"/>
    </source>
</evidence>
<comment type="caution">
    <text evidence="1">The sequence shown here is derived from an EMBL/GenBank/DDBJ whole genome shotgun (WGS) entry which is preliminary data.</text>
</comment>
<evidence type="ECO:0000313" key="1">
    <source>
        <dbReference type="EMBL" id="GAA5802265.1"/>
    </source>
</evidence>
<keyword evidence="2" id="KW-1185">Reference proteome</keyword>
<dbReference type="Proteomes" id="UP001476247">
    <property type="component" value="Unassembled WGS sequence"/>
</dbReference>
<name>A0ABP9Y6L9_9FUNG</name>
<proteinExistence type="predicted"/>
<organism evidence="1 2">
    <name type="scientific">Helicostylum pulchrum</name>
    <dbReference type="NCBI Taxonomy" id="562976"/>
    <lineage>
        <taxon>Eukaryota</taxon>
        <taxon>Fungi</taxon>
        <taxon>Fungi incertae sedis</taxon>
        <taxon>Mucoromycota</taxon>
        <taxon>Mucoromycotina</taxon>
        <taxon>Mucoromycetes</taxon>
        <taxon>Mucorales</taxon>
        <taxon>Mucorineae</taxon>
        <taxon>Mucoraceae</taxon>
        <taxon>Helicostylum</taxon>
    </lineage>
</organism>
<gene>
    <name evidence="1" type="ORF">HPULCUR_007728</name>
</gene>
<accession>A0ABP9Y6L9</accession>
<reference evidence="1 2" key="1">
    <citation type="submission" date="2024-04" db="EMBL/GenBank/DDBJ databases">
        <title>genome sequences of Mucor flavus KT1a and Helicostylum pulchrum KT1b strains isolation_sourced from the surface of a dry-aged beef.</title>
        <authorList>
            <person name="Toyotome T."/>
            <person name="Hosono M."/>
            <person name="Torimaru M."/>
            <person name="Fukuda K."/>
            <person name="Mikami N."/>
        </authorList>
    </citation>
    <scope>NUCLEOTIDE SEQUENCE [LARGE SCALE GENOMIC DNA]</scope>
    <source>
        <strain evidence="1 2">KT1b</strain>
    </source>
</reference>
<sequence>MVYHLTKNTPAAYELQLQQLTKTILETEQQLGMWSDKLTDIRALQMDEAIDINEETNKTIDMMQDYIIKYQQLLQDMTEKVISAKNSLIIFNAPNFCVNPISTIPSAP</sequence>
<protein>
    <submittedName>
        <fullName evidence="1">Uncharacterized protein</fullName>
    </submittedName>
</protein>